<dbReference type="InterPro" id="IPR051448">
    <property type="entry name" value="CdaR-like_regulators"/>
</dbReference>
<dbReference type="Pfam" id="PF13556">
    <property type="entry name" value="HTH_30"/>
    <property type="match status" value="1"/>
</dbReference>
<dbReference type="PANTHER" id="PTHR33744">
    <property type="entry name" value="CARBOHYDRATE DIACID REGULATOR"/>
    <property type="match status" value="1"/>
</dbReference>
<feature type="region of interest" description="Disordered" evidence="1">
    <location>
        <begin position="171"/>
        <end position="193"/>
    </location>
</feature>
<accession>A0A4R1BFI4</accession>
<sequence length="193" mass="21847">MTGGLGVLARFEELGPEAVEHHWVVRVPLEQPAEHLDSRTFHASSRADLALRQSLFSTDGEPVLYTRLDRMTSNAVELLLERLIHSPDLRPFRALVEPLERYDRERGGDLVRTLRTFFLANGNSSETAERLFLHRNSLLYRLRRIEELAGLDLGNPRDRLALQLGLLAMERGAEDEDEHPKPAAGNRHRGGQG</sequence>
<evidence type="ECO:0000313" key="3">
    <source>
        <dbReference type="EMBL" id="TCJ15921.1"/>
    </source>
</evidence>
<gene>
    <name evidence="3" type="ORF">E0L93_11750</name>
</gene>
<protein>
    <recommendedName>
        <fullName evidence="2">PucR C-terminal helix-turn-helix domain-containing protein</fullName>
    </recommendedName>
</protein>
<dbReference type="InterPro" id="IPR025736">
    <property type="entry name" value="PucR_C-HTH_dom"/>
</dbReference>
<evidence type="ECO:0000259" key="2">
    <source>
        <dbReference type="Pfam" id="PF13556"/>
    </source>
</evidence>
<dbReference type="InterPro" id="IPR009057">
    <property type="entry name" value="Homeodomain-like_sf"/>
</dbReference>
<dbReference type="AlphaFoldDB" id="A0A4R1BFI4"/>
<proteinExistence type="predicted"/>
<dbReference type="Gene3D" id="1.10.10.2840">
    <property type="entry name" value="PucR C-terminal helix-turn-helix domain"/>
    <property type="match status" value="1"/>
</dbReference>
<dbReference type="OrthoDB" id="4534407at2"/>
<dbReference type="Proteomes" id="UP000295244">
    <property type="component" value="Unassembled WGS sequence"/>
</dbReference>
<dbReference type="PANTHER" id="PTHR33744:SF1">
    <property type="entry name" value="DNA-BINDING TRANSCRIPTIONAL ACTIVATOR ADER"/>
    <property type="match status" value="1"/>
</dbReference>
<organism evidence="3 4">
    <name type="scientific">Rubrobacter taiwanensis</name>
    <dbReference type="NCBI Taxonomy" id="185139"/>
    <lineage>
        <taxon>Bacteria</taxon>
        <taxon>Bacillati</taxon>
        <taxon>Actinomycetota</taxon>
        <taxon>Rubrobacteria</taxon>
        <taxon>Rubrobacterales</taxon>
        <taxon>Rubrobacteraceae</taxon>
        <taxon>Rubrobacter</taxon>
    </lineage>
</organism>
<evidence type="ECO:0000313" key="4">
    <source>
        <dbReference type="Proteomes" id="UP000295244"/>
    </source>
</evidence>
<comment type="caution">
    <text evidence="3">The sequence shown here is derived from an EMBL/GenBank/DDBJ whole genome shotgun (WGS) entry which is preliminary data.</text>
</comment>
<dbReference type="EMBL" id="SKBU01000020">
    <property type="protein sequence ID" value="TCJ15921.1"/>
    <property type="molecule type" value="Genomic_DNA"/>
</dbReference>
<dbReference type="SUPFAM" id="SSF46689">
    <property type="entry name" value="Homeodomain-like"/>
    <property type="match status" value="1"/>
</dbReference>
<keyword evidence="4" id="KW-1185">Reference proteome</keyword>
<reference evidence="3 4" key="1">
    <citation type="submission" date="2019-03" db="EMBL/GenBank/DDBJ databases">
        <title>Whole genome sequence of a novel Rubrobacter taiwanensis strain, isolated from Yellowstone National Park.</title>
        <authorList>
            <person name="Freed S."/>
            <person name="Ramaley R.F."/>
            <person name="Kyndt J.A."/>
        </authorList>
    </citation>
    <scope>NUCLEOTIDE SEQUENCE [LARGE SCALE GENOMIC DNA]</scope>
    <source>
        <strain evidence="3 4">Yellowstone</strain>
    </source>
</reference>
<feature type="domain" description="PucR C-terminal helix-turn-helix" evidence="2">
    <location>
        <begin position="110"/>
        <end position="168"/>
    </location>
</feature>
<evidence type="ECO:0000256" key="1">
    <source>
        <dbReference type="SAM" id="MobiDB-lite"/>
    </source>
</evidence>
<dbReference type="InterPro" id="IPR042070">
    <property type="entry name" value="PucR_C-HTH_sf"/>
</dbReference>
<name>A0A4R1BFI4_9ACTN</name>